<comment type="similarity">
    <text evidence="1">Belongs to the SIP oxidoreductase family.</text>
</comment>
<dbReference type="InterPro" id="IPR013113">
    <property type="entry name" value="SIP_FAD-bd"/>
</dbReference>
<comment type="caution">
    <text evidence="3">The sequence shown here is derived from an EMBL/GenBank/DDBJ whole genome shotgun (WGS) entry which is preliminary data.</text>
</comment>
<dbReference type="InterPro" id="IPR017927">
    <property type="entry name" value="FAD-bd_FR_type"/>
</dbReference>
<protein>
    <submittedName>
        <fullName evidence="3">NADPH-dependent ferric siderophore reductase</fullName>
    </submittedName>
</protein>
<reference evidence="3 4" key="1">
    <citation type="submission" date="2019-03" db="EMBL/GenBank/DDBJ databases">
        <title>Genomic Encyclopedia of Type Strains, Phase III (KMG-III): the genomes of soil and plant-associated and newly described type strains.</title>
        <authorList>
            <person name="Whitman W."/>
        </authorList>
    </citation>
    <scope>NUCLEOTIDE SEQUENCE [LARGE SCALE GENOMIC DNA]</scope>
    <source>
        <strain evidence="3 4">CECT 7378</strain>
    </source>
</reference>
<dbReference type="Gene3D" id="3.40.50.80">
    <property type="entry name" value="Nucleotide-binding domain of ferredoxin-NADP reductase (FNR) module"/>
    <property type="match status" value="1"/>
</dbReference>
<dbReference type="CDD" id="cd06193">
    <property type="entry name" value="siderophore_interacting"/>
    <property type="match status" value="1"/>
</dbReference>
<dbReference type="InterPro" id="IPR007037">
    <property type="entry name" value="SIP_rossman_dom"/>
</dbReference>
<dbReference type="RefSeq" id="WP_133502562.1">
    <property type="nucleotide sequence ID" value="NZ_SNXC01000009.1"/>
</dbReference>
<evidence type="ECO:0000259" key="2">
    <source>
        <dbReference type="PROSITE" id="PS51384"/>
    </source>
</evidence>
<evidence type="ECO:0000256" key="1">
    <source>
        <dbReference type="ARBA" id="ARBA00035644"/>
    </source>
</evidence>
<dbReference type="GO" id="GO:0016491">
    <property type="term" value="F:oxidoreductase activity"/>
    <property type="evidence" value="ECO:0007669"/>
    <property type="project" value="InterPro"/>
</dbReference>
<dbReference type="Gene3D" id="2.40.30.10">
    <property type="entry name" value="Translation factors"/>
    <property type="match status" value="1"/>
</dbReference>
<dbReference type="InterPro" id="IPR039374">
    <property type="entry name" value="SIP_fam"/>
</dbReference>
<dbReference type="OrthoDB" id="9814826at2"/>
<dbReference type="Proteomes" id="UP000294656">
    <property type="component" value="Unassembled WGS sequence"/>
</dbReference>
<evidence type="ECO:0000313" key="4">
    <source>
        <dbReference type="Proteomes" id="UP000294656"/>
    </source>
</evidence>
<organism evidence="3 4">
    <name type="scientific">Marinomonas balearica</name>
    <dbReference type="NCBI Taxonomy" id="491947"/>
    <lineage>
        <taxon>Bacteria</taxon>
        <taxon>Pseudomonadati</taxon>
        <taxon>Pseudomonadota</taxon>
        <taxon>Gammaproteobacteria</taxon>
        <taxon>Oceanospirillales</taxon>
        <taxon>Oceanospirillaceae</taxon>
        <taxon>Marinomonas</taxon>
    </lineage>
</organism>
<dbReference type="InterPro" id="IPR017938">
    <property type="entry name" value="Riboflavin_synthase-like_b-brl"/>
</dbReference>
<dbReference type="PANTHER" id="PTHR30157:SF0">
    <property type="entry name" value="NADPH-DEPENDENT FERRIC-CHELATE REDUCTASE"/>
    <property type="match status" value="1"/>
</dbReference>
<name>A0A4V3CH03_9GAMM</name>
<dbReference type="InterPro" id="IPR039261">
    <property type="entry name" value="FNR_nucleotide-bd"/>
</dbReference>
<gene>
    <name evidence="3" type="ORF">DFP79_0711</name>
</gene>
<dbReference type="SUPFAM" id="SSF63380">
    <property type="entry name" value="Riboflavin synthase domain-like"/>
    <property type="match status" value="1"/>
</dbReference>
<evidence type="ECO:0000313" key="3">
    <source>
        <dbReference type="EMBL" id="TDO99722.1"/>
    </source>
</evidence>
<dbReference type="Pfam" id="PF08021">
    <property type="entry name" value="FAD_binding_9"/>
    <property type="match status" value="2"/>
</dbReference>
<dbReference type="EMBL" id="SNXC01000009">
    <property type="protein sequence ID" value="TDO99722.1"/>
    <property type="molecule type" value="Genomic_DNA"/>
</dbReference>
<accession>A0A4V3CH03</accession>
<feature type="domain" description="FAD-binding FR-type" evidence="2">
    <location>
        <begin position="4"/>
        <end position="111"/>
    </location>
</feature>
<proteinExistence type="inferred from homology"/>
<dbReference type="AlphaFoldDB" id="A0A4V3CH03"/>
<keyword evidence="4" id="KW-1185">Reference proteome</keyword>
<dbReference type="Pfam" id="PF04954">
    <property type="entry name" value="SIP"/>
    <property type="match status" value="1"/>
</dbReference>
<dbReference type="PROSITE" id="PS51384">
    <property type="entry name" value="FAD_FR"/>
    <property type="match status" value="1"/>
</dbReference>
<dbReference type="PANTHER" id="PTHR30157">
    <property type="entry name" value="FERRIC REDUCTASE, NADPH-DEPENDENT"/>
    <property type="match status" value="1"/>
</dbReference>
<sequence>MPTPRIREFTVLKKNYVTPNMLRVTLGGHNMNTLPNDHEGGYVKLVFPQGEGRLMRTYTIRHQSEQEFDIDFVIHKSDEEQATGPACTWALNCQTGDSINIGGPGPKKLVSDDSDWVLVVGDMTALPAISINLENLPESTKGYAIIEVMSDKDIQPLNKPNNVELHWIINAHPGHDSTLLLNKIKSLPWLDGSVAVWAASEFSSMKTLRQFFKNEKEIDRKQMYISSYWKSGISEDEHKIVKSNDADKEA</sequence>